<keyword evidence="2" id="KW-1185">Reference proteome</keyword>
<evidence type="ECO:0000313" key="1">
    <source>
        <dbReference type="EMBL" id="MEQ2184946.1"/>
    </source>
</evidence>
<evidence type="ECO:0000313" key="2">
    <source>
        <dbReference type="Proteomes" id="UP001476798"/>
    </source>
</evidence>
<reference evidence="1 2" key="1">
    <citation type="submission" date="2021-06" db="EMBL/GenBank/DDBJ databases">
        <authorList>
            <person name="Palmer J.M."/>
        </authorList>
    </citation>
    <scope>NUCLEOTIDE SEQUENCE [LARGE SCALE GENOMIC DNA]</scope>
    <source>
        <strain evidence="1 2">GA_2019</strain>
        <tissue evidence="1">Muscle</tissue>
    </source>
</reference>
<name>A0ABV0PN65_9TELE</name>
<dbReference type="EMBL" id="JAHRIO010080833">
    <property type="protein sequence ID" value="MEQ2184946.1"/>
    <property type="molecule type" value="Genomic_DNA"/>
</dbReference>
<sequence>MYEGKKTKNMFLTRALEKILADKEVSKDEMFPSPPGTQRAGAFVLHGTYYSFTSLITDYPGLSPHW</sequence>
<organism evidence="1 2">
    <name type="scientific">Goodea atripinnis</name>
    <dbReference type="NCBI Taxonomy" id="208336"/>
    <lineage>
        <taxon>Eukaryota</taxon>
        <taxon>Metazoa</taxon>
        <taxon>Chordata</taxon>
        <taxon>Craniata</taxon>
        <taxon>Vertebrata</taxon>
        <taxon>Euteleostomi</taxon>
        <taxon>Actinopterygii</taxon>
        <taxon>Neopterygii</taxon>
        <taxon>Teleostei</taxon>
        <taxon>Neoteleostei</taxon>
        <taxon>Acanthomorphata</taxon>
        <taxon>Ovalentaria</taxon>
        <taxon>Atherinomorphae</taxon>
        <taxon>Cyprinodontiformes</taxon>
        <taxon>Goodeidae</taxon>
        <taxon>Goodea</taxon>
    </lineage>
</organism>
<gene>
    <name evidence="1" type="ORF">GOODEAATRI_013129</name>
</gene>
<comment type="caution">
    <text evidence="1">The sequence shown here is derived from an EMBL/GenBank/DDBJ whole genome shotgun (WGS) entry which is preliminary data.</text>
</comment>
<dbReference type="Proteomes" id="UP001476798">
    <property type="component" value="Unassembled WGS sequence"/>
</dbReference>
<proteinExistence type="predicted"/>
<protein>
    <submittedName>
        <fullName evidence="1">Uncharacterized protein</fullName>
    </submittedName>
</protein>
<accession>A0ABV0PN65</accession>